<reference evidence="2" key="1">
    <citation type="submission" date="2025-08" db="UniProtKB">
        <authorList>
            <consortium name="RefSeq"/>
        </authorList>
    </citation>
    <scope>IDENTIFICATION</scope>
    <source>
        <tissue evidence="2">Whole organism</tissue>
    </source>
</reference>
<sequence>MVLAWVPGEDIKLVLQVIKLRREVREAVAFATPSADPWDSLPCLDLDAGVALCSIKEVFQYHWEFVHTLDIMVYLADEEMVVHAMKHLETGEAPPKKLLLRMTAPIDENLKRYKLVYVEYGYEDTPCTLEYSFRRVSSSTIGKYVAV</sequence>
<dbReference type="Proteomes" id="UP000504606">
    <property type="component" value="Unplaced"/>
</dbReference>
<name>A0A9C6X856_FRAOC</name>
<gene>
    <name evidence="2" type="primary">LOC127751460</name>
</gene>
<organism evidence="1 2">
    <name type="scientific">Frankliniella occidentalis</name>
    <name type="common">Western flower thrips</name>
    <name type="synonym">Euthrips occidentalis</name>
    <dbReference type="NCBI Taxonomy" id="133901"/>
    <lineage>
        <taxon>Eukaryota</taxon>
        <taxon>Metazoa</taxon>
        <taxon>Ecdysozoa</taxon>
        <taxon>Arthropoda</taxon>
        <taxon>Hexapoda</taxon>
        <taxon>Insecta</taxon>
        <taxon>Pterygota</taxon>
        <taxon>Neoptera</taxon>
        <taxon>Paraneoptera</taxon>
        <taxon>Thysanoptera</taxon>
        <taxon>Terebrantia</taxon>
        <taxon>Thripoidea</taxon>
        <taxon>Thripidae</taxon>
        <taxon>Frankliniella</taxon>
    </lineage>
</organism>
<evidence type="ECO:0000313" key="1">
    <source>
        <dbReference type="Proteomes" id="UP000504606"/>
    </source>
</evidence>
<dbReference type="RefSeq" id="XP_052131011.1">
    <property type="nucleotide sequence ID" value="XM_052275051.1"/>
</dbReference>
<evidence type="ECO:0000313" key="2">
    <source>
        <dbReference type="RefSeq" id="XP_052131011.1"/>
    </source>
</evidence>
<dbReference type="AlphaFoldDB" id="A0A9C6X856"/>
<proteinExistence type="predicted"/>
<protein>
    <submittedName>
        <fullName evidence="2">Uncharacterized protein LOC127751460</fullName>
    </submittedName>
</protein>
<dbReference type="KEGG" id="foc:127751460"/>
<accession>A0A9C6X856</accession>
<keyword evidence="1" id="KW-1185">Reference proteome</keyword>
<dbReference type="GeneID" id="127751460"/>